<comment type="similarity">
    <text evidence="1 8 11">Belongs to the DnaA family.</text>
</comment>
<dbReference type="Gene3D" id="3.30.300.180">
    <property type="match status" value="1"/>
</dbReference>
<dbReference type="GO" id="GO:0005524">
    <property type="term" value="F:ATP binding"/>
    <property type="evidence" value="ECO:0007669"/>
    <property type="project" value="UniProtKB-UniRule"/>
</dbReference>
<feature type="region of interest" description="Domain I, interacts with DnaA modulators" evidence="8">
    <location>
        <begin position="1"/>
        <end position="118"/>
    </location>
</feature>
<accession>A0A369TG40</accession>
<keyword evidence="7 8" id="KW-0238">DNA-binding</keyword>
<evidence type="ECO:0000256" key="1">
    <source>
        <dbReference type="ARBA" id="ARBA00006583"/>
    </source>
</evidence>
<feature type="domain" description="Chromosomal replication initiator DnaA C-terminal" evidence="14">
    <location>
        <begin position="402"/>
        <end position="471"/>
    </location>
</feature>
<evidence type="ECO:0000313" key="16">
    <source>
        <dbReference type="Proteomes" id="UP000253941"/>
    </source>
</evidence>
<dbReference type="InterPro" id="IPR038454">
    <property type="entry name" value="DnaA_N_sf"/>
</dbReference>
<feature type="region of interest" description="Domain III, AAA+ region" evidence="8">
    <location>
        <begin position="158"/>
        <end position="374"/>
    </location>
</feature>
<dbReference type="InterPro" id="IPR013159">
    <property type="entry name" value="DnaA_C"/>
</dbReference>
<dbReference type="InterPro" id="IPR024633">
    <property type="entry name" value="DnaA_N_dom"/>
</dbReference>
<evidence type="ECO:0000256" key="3">
    <source>
        <dbReference type="ARBA" id="ARBA00022705"/>
    </source>
</evidence>
<keyword evidence="3 8" id="KW-0235">DNA replication</keyword>
<dbReference type="Gene3D" id="3.40.50.300">
    <property type="entry name" value="P-loop containing nucleotide triphosphate hydrolases"/>
    <property type="match status" value="1"/>
</dbReference>
<dbReference type="InterPro" id="IPR010921">
    <property type="entry name" value="Trp_repressor/repl_initiator"/>
</dbReference>
<evidence type="ECO:0000256" key="7">
    <source>
        <dbReference type="ARBA" id="ARBA00023125"/>
    </source>
</evidence>
<comment type="domain">
    <text evidence="8">Domain I is involved in oligomerization and binding regulators, domain II is flexibile and of varying length in different bacteria, domain III forms the AAA+ region, while domain IV binds dsDNA.</text>
</comment>
<dbReference type="InterPro" id="IPR003593">
    <property type="entry name" value="AAA+_ATPase"/>
</dbReference>
<dbReference type="RefSeq" id="WP_114581037.1">
    <property type="nucleotide sequence ID" value="NZ_QPMH01000003.1"/>
</dbReference>
<dbReference type="AlphaFoldDB" id="A0A369TG40"/>
<evidence type="ECO:0000256" key="2">
    <source>
        <dbReference type="ARBA" id="ARBA00022490"/>
    </source>
</evidence>
<evidence type="ECO:0000256" key="5">
    <source>
        <dbReference type="ARBA" id="ARBA00022840"/>
    </source>
</evidence>
<feature type="binding site" evidence="8">
    <location>
        <position position="206"/>
    </location>
    <ligand>
        <name>ATP</name>
        <dbReference type="ChEBI" id="CHEBI:30616"/>
    </ligand>
</feature>
<keyword evidence="16" id="KW-1185">Reference proteome</keyword>
<evidence type="ECO:0000256" key="6">
    <source>
        <dbReference type="ARBA" id="ARBA00023121"/>
    </source>
</evidence>
<dbReference type="SUPFAM" id="SSF48295">
    <property type="entry name" value="TrpR-like"/>
    <property type="match status" value="1"/>
</dbReference>
<feature type="binding site" evidence="8">
    <location>
        <position position="204"/>
    </location>
    <ligand>
        <name>ATP</name>
        <dbReference type="ChEBI" id="CHEBI:30616"/>
    </ligand>
</feature>
<dbReference type="HAMAP" id="MF_00377">
    <property type="entry name" value="DnaA_bact"/>
    <property type="match status" value="1"/>
</dbReference>
<evidence type="ECO:0000256" key="4">
    <source>
        <dbReference type="ARBA" id="ARBA00022741"/>
    </source>
</evidence>
<dbReference type="CDD" id="cd06571">
    <property type="entry name" value="Bac_DnaA_C"/>
    <property type="match status" value="1"/>
</dbReference>
<dbReference type="SMART" id="SM00382">
    <property type="entry name" value="AAA"/>
    <property type="match status" value="1"/>
</dbReference>
<dbReference type="Gene3D" id="1.10.1750.10">
    <property type="match status" value="1"/>
</dbReference>
<dbReference type="PRINTS" id="PR00051">
    <property type="entry name" value="DNAA"/>
</dbReference>
<dbReference type="EMBL" id="QPMH01000003">
    <property type="protein sequence ID" value="RDD63087.1"/>
    <property type="molecule type" value="Genomic_DNA"/>
</dbReference>
<dbReference type="InterPro" id="IPR013317">
    <property type="entry name" value="DnaA_dom"/>
</dbReference>
<evidence type="ECO:0000256" key="8">
    <source>
        <dbReference type="HAMAP-Rule" id="MF_00377"/>
    </source>
</evidence>
<keyword evidence="2 8" id="KW-0963">Cytoplasm</keyword>
<protein>
    <recommendedName>
        <fullName evidence="8 9">Chromosomal replication initiator protein DnaA</fullName>
    </recommendedName>
</protein>
<dbReference type="Pfam" id="PF00308">
    <property type="entry name" value="Bac_DnaA"/>
    <property type="match status" value="1"/>
</dbReference>
<proteinExistence type="inferred from homology"/>
<dbReference type="SUPFAM" id="SSF52540">
    <property type="entry name" value="P-loop containing nucleoside triphosphate hydrolases"/>
    <property type="match status" value="1"/>
</dbReference>
<evidence type="ECO:0000259" key="13">
    <source>
        <dbReference type="SMART" id="SM00382"/>
    </source>
</evidence>
<comment type="caution">
    <text evidence="15">The sequence shown here is derived from an EMBL/GenBank/DDBJ whole genome shotgun (WGS) entry which is preliminary data.</text>
</comment>
<dbReference type="GO" id="GO:0003688">
    <property type="term" value="F:DNA replication origin binding"/>
    <property type="evidence" value="ECO:0007669"/>
    <property type="project" value="UniProtKB-UniRule"/>
</dbReference>
<feature type="binding site" evidence="8">
    <location>
        <position position="202"/>
    </location>
    <ligand>
        <name>ATP</name>
        <dbReference type="ChEBI" id="CHEBI:30616"/>
    </ligand>
</feature>
<comment type="subcellular location">
    <subcellularLocation>
        <location evidence="8">Cytoplasm</location>
    </subcellularLocation>
</comment>
<feature type="region of interest" description="Disordered" evidence="12">
    <location>
        <begin position="93"/>
        <end position="151"/>
    </location>
</feature>
<evidence type="ECO:0000256" key="9">
    <source>
        <dbReference type="NCBIfam" id="TIGR00362"/>
    </source>
</evidence>
<keyword evidence="4 8" id="KW-0547">Nucleotide-binding</keyword>
<evidence type="ECO:0000256" key="10">
    <source>
        <dbReference type="RuleBase" id="RU000577"/>
    </source>
</evidence>
<keyword evidence="6 8" id="KW-0446">Lipid-binding</keyword>
<dbReference type="FunFam" id="3.40.50.300:FF:000668">
    <property type="entry name" value="Chromosomal replication initiator protein DnaA"/>
    <property type="match status" value="1"/>
</dbReference>
<name>A0A369TG40_9PROT</name>
<dbReference type="PROSITE" id="PS01008">
    <property type="entry name" value="DNAA"/>
    <property type="match status" value="1"/>
</dbReference>
<evidence type="ECO:0000259" key="14">
    <source>
        <dbReference type="SMART" id="SM00760"/>
    </source>
</evidence>
<evidence type="ECO:0000256" key="11">
    <source>
        <dbReference type="RuleBase" id="RU004227"/>
    </source>
</evidence>
<dbReference type="Proteomes" id="UP000253941">
    <property type="component" value="Unassembled WGS sequence"/>
</dbReference>
<gene>
    <name evidence="8" type="primary">dnaA</name>
    <name evidence="15" type="ORF">DRB17_04770</name>
</gene>
<organism evidence="15 16">
    <name type="scientific">Ferruginivarius sediminum</name>
    <dbReference type="NCBI Taxonomy" id="2661937"/>
    <lineage>
        <taxon>Bacteria</taxon>
        <taxon>Pseudomonadati</taxon>
        <taxon>Pseudomonadota</taxon>
        <taxon>Alphaproteobacteria</taxon>
        <taxon>Rhodospirillales</taxon>
        <taxon>Rhodospirillaceae</taxon>
        <taxon>Ferruginivarius</taxon>
    </lineage>
</organism>
<comment type="function">
    <text evidence="8 10">Plays an essential role in the initiation and regulation of chromosomal replication. ATP-DnaA binds to the origin of replication (oriC) to initiate formation of the DNA replication initiation complex once per cell cycle. Binds the DnaA box (a 9 base pair repeat at the origin) and separates the double-stranded (ds)DNA. Forms a right-handed helical filament on oriC DNA; dsDNA binds to the exterior of the filament while single-stranded (ss)DNA is stabiized in the filament's interior. The ATP-DnaA-oriC complex binds and stabilizes one strand of the AT-rich DNA unwinding element (DUE), permitting loading of DNA polymerase. After initiation quickly degrades to an ADP-DnaA complex that is not apt for DNA replication. Binds acidic phospholipids.</text>
</comment>
<dbReference type="GO" id="GO:0005886">
    <property type="term" value="C:plasma membrane"/>
    <property type="evidence" value="ECO:0007669"/>
    <property type="project" value="TreeGrafter"/>
</dbReference>
<comment type="caution">
    <text evidence="8">Lacks conserved residue(s) required for the propagation of feature annotation.</text>
</comment>
<dbReference type="InterPro" id="IPR018312">
    <property type="entry name" value="Chromosome_initiator_DnaA_CS"/>
</dbReference>
<dbReference type="InterPro" id="IPR020591">
    <property type="entry name" value="Chromosome_initiator_DnaA-like"/>
</dbReference>
<dbReference type="CDD" id="cd00009">
    <property type="entry name" value="AAA"/>
    <property type="match status" value="1"/>
</dbReference>
<dbReference type="GO" id="GO:0008289">
    <property type="term" value="F:lipid binding"/>
    <property type="evidence" value="ECO:0007669"/>
    <property type="project" value="UniProtKB-KW"/>
</dbReference>
<dbReference type="GO" id="GO:0006275">
    <property type="term" value="P:regulation of DNA replication"/>
    <property type="evidence" value="ECO:0007669"/>
    <property type="project" value="UniProtKB-UniRule"/>
</dbReference>
<feature type="domain" description="AAA+ ATPase" evidence="13">
    <location>
        <begin position="191"/>
        <end position="319"/>
    </location>
</feature>
<dbReference type="Gene3D" id="1.10.8.60">
    <property type="match status" value="1"/>
</dbReference>
<comment type="subunit">
    <text evidence="8">Oligomerizes as a right-handed, spiral filament on DNA at oriC.</text>
</comment>
<dbReference type="Pfam" id="PF08299">
    <property type="entry name" value="Bac_DnaA_C"/>
    <property type="match status" value="1"/>
</dbReference>
<feature type="region of interest" description="Domain IV, binds dsDNA" evidence="8">
    <location>
        <begin position="375"/>
        <end position="494"/>
    </location>
</feature>
<dbReference type="InterPro" id="IPR001957">
    <property type="entry name" value="Chromosome_initiator_DnaA"/>
</dbReference>
<dbReference type="SMART" id="SM00760">
    <property type="entry name" value="Bac_DnaA_C"/>
    <property type="match status" value="1"/>
</dbReference>
<dbReference type="Pfam" id="PF11638">
    <property type="entry name" value="DnaA_N"/>
    <property type="match status" value="1"/>
</dbReference>
<dbReference type="GO" id="GO:0005737">
    <property type="term" value="C:cytoplasm"/>
    <property type="evidence" value="ECO:0007669"/>
    <property type="project" value="UniProtKB-SubCell"/>
</dbReference>
<dbReference type="GO" id="GO:0006270">
    <property type="term" value="P:DNA replication initiation"/>
    <property type="evidence" value="ECO:0007669"/>
    <property type="project" value="UniProtKB-UniRule"/>
</dbReference>
<dbReference type="InterPro" id="IPR027417">
    <property type="entry name" value="P-loop_NTPase"/>
</dbReference>
<evidence type="ECO:0000313" key="15">
    <source>
        <dbReference type="EMBL" id="RDD63087.1"/>
    </source>
</evidence>
<dbReference type="PANTHER" id="PTHR30050">
    <property type="entry name" value="CHROMOSOMAL REPLICATION INITIATOR PROTEIN DNAA"/>
    <property type="match status" value="1"/>
</dbReference>
<reference evidence="15 16" key="1">
    <citation type="submission" date="2018-07" db="EMBL/GenBank/DDBJ databases">
        <title>Venubactetium sediminum gen. nov., sp. nov., isolated from a marine solar saltern.</title>
        <authorList>
            <person name="Wang S."/>
        </authorList>
    </citation>
    <scope>NUCLEOTIDE SEQUENCE [LARGE SCALE GENOMIC DNA]</scope>
    <source>
        <strain evidence="15 16">WD2A32</strain>
    </source>
</reference>
<dbReference type="PANTHER" id="PTHR30050:SF2">
    <property type="entry name" value="CHROMOSOMAL REPLICATION INITIATOR PROTEIN DNAA"/>
    <property type="match status" value="1"/>
</dbReference>
<feature type="binding site" evidence="8">
    <location>
        <position position="205"/>
    </location>
    <ligand>
        <name>ATP</name>
        <dbReference type="ChEBI" id="CHEBI:30616"/>
    </ligand>
</feature>
<keyword evidence="5 8" id="KW-0067">ATP-binding</keyword>
<evidence type="ECO:0000256" key="12">
    <source>
        <dbReference type="SAM" id="MobiDB-lite"/>
    </source>
</evidence>
<sequence length="494" mass="54635">MLESGCEGAGELAEQWARVRGRLRTEVGEAAFRSWLKPLTLVGDRDGVVRMAVPTRFMRDWVSGNYADRIRALWKSENPTVGGVEIVVAPPAQKTAASQDAGPMDSDQPREPAPNGAAQTAPAPAPSERAHGTAGSAANDSGLYETPESGGFDDISAPLDPRFTFENFVVGKPNELAYAAARRVGEADAVPFNPLFLYGGVGLGKTHLMHAIAWHIRARSPRKKIIYLSAEKFMYQFVRALRTKNTMAFKEQFRSVDVLMIDDVQFIGGREATQEEFFHTFNALVDQNRQVVISADKSPSDLEGVEERMRSRLGWGLVADIHPTTYELRLSILQAKAEEMGVAIPAKVTEFLAHKITSNVRELEGALNRIVAHATLVGRSITLETTQDVLHDVLRANDRRVTIEEIQKKVAQHYNVRVSDMSSARRARAVARPRQVAMYLAKQLTARSLPEIGRKFGGRDHTTVMHAVRKVDELRATDAAFAEDVDLLKRMLEG</sequence>
<dbReference type="NCBIfam" id="TIGR00362">
    <property type="entry name" value="DnaA"/>
    <property type="match status" value="1"/>
</dbReference>